<evidence type="ECO:0000313" key="2">
    <source>
        <dbReference type="Proteomes" id="UP000485880"/>
    </source>
</evidence>
<organism evidence="1 2">
    <name type="scientific">Methylocella tundrae</name>
    <dbReference type="NCBI Taxonomy" id="227605"/>
    <lineage>
        <taxon>Bacteria</taxon>
        <taxon>Pseudomonadati</taxon>
        <taxon>Pseudomonadota</taxon>
        <taxon>Alphaproteobacteria</taxon>
        <taxon>Hyphomicrobiales</taxon>
        <taxon>Beijerinckiaceae</taxon>
        <taxon>Methylocella</taxon>
    </lineage>
</organism>
<dbReference type="EMBL" id="CABFMQ020000013">
    <property type="protein sequence ID" value="VTZ48796.1"/>
    <property type="molecule type" value="Genomic_DNA"/>
</dbReference>
<proteinExistence type="predicted"/>
<reference evidence="1 2" key="1">
    <citation type="submission" date="2019-05" db="EMBL/GenBank/DDBJ databases">
        <authorList>
            <person name="Farhan Ul Haque M."/>
        </authorList>
    </citation>
    <scope>NUCLEOTIDE SEQUENCE [LARGE SCALE GENOMIC DNA]</scope>
    <source>
        <strain evidence="1">2</strain>
    </source>
</reference>
<comment type="caution">
    <text evidence="1">The sequence shown here is derived from an EMBL/GenBank/DDBJ whole genome shotgun (WGS) entry which is preliminary data.</text>
</comment>
<dbReference type="AlphaFoldDB" id="A0A8B6M1S3"/>
<evidence type="ECO:0000313" key="1">
    <source>
        <dbReference type="EMBL" id="VTZ48796.1"/>
    </source>
</evidence>
<accession>A0A8B6M1S3</accession>
<sequence length="74" mass="8424">MAVKKEHWRVFWMTLLVSAPLTWVGAGVFYRAEIETLRDRISVLHDHVSVLNDHLRFVQQNGAARSSGGSSRCE</sequence>
<dbReference type="Proteomes" id="UP000485880">
    <property type="component" value="Unassembled WGS sequence"/>
</dbReference>
<protein>
    <submittedName>
        <fullName evidence="1">Uncharacterized protein</fullName>
    </submittedName>
</protein>
<name>A0A8B6M1S3_METTU</name>
<keyword evidence="2" id="KW-1185">Reference proteome</keyword>
<gene>
    <name evidence="1" type="ORF">MPC4_110096</name>
</gene>